<feature type="transmembrane region" description="Helical" evidence="5">
    <location>
        <begin position="261"/>
        <end position="282"/>
    </location>
</feature>
<keyword evidence="8" id="KW-1185">Reference proteome</keyword>
<comment type="caution">
    <text evidence="7">The sequence shown here is derived from an EMBL/GenBank/DDBJ whole genome shotgun (WGS) entry which is preliminary data.</text>
</comment>
<dbReference type="PANTHER" id="PTHR37422">
    <property type="entry name" value="TEICHURONIC ACID BIOSYNTHESIS PROTEIN TUAE"/>
    <property type="match status" value="1"/>
</dbReference>
<feature type="transmembrane region" description="Helical" evidence="5">
    <location>
        <begin position="160"/>
        <end position="180"/>
    </location>
</feature>
<feature type="transmembrane region" description="Helical" evidence="5">
    <location>
        <begin position="76"/>
        <end position="94"/>
    </location>
</feature>
<feature type="transmembrane region" description="Helical" evidence="5">
    <location>
        <begin position="106"/>
        <end position="124"/>
    </location>
</feature>
<feature type="transmembrane region" description="Helical" evidence="5">
    <location>
        <begin position="222"/>
        <end position="254"/>
    </location>
</feature>
<dbReference type="InterPro" id="IPR007016">
    <property type="entry name" value="O-antigen_ligase-rel_domated"/>
</dbReference>
<sequence>MRLGTLQRDRGAAVAAVAIGALLAAAAAFAPLAAALGLLMVVGFVVVVTRADLVLLVMVAALPWENMLGFPSETLSITKALGAVLVLAYVLRLIGNRGTVIRMEPLLLIVTLLGLWVGLSLVVAPNPAESIAGSLRYALFFVFFFLLVQLVDDREALRRVLRWFTASVALAALYALWLFLVTRTDYRVAGPVEDPNDFAFLLGSTLPLAAYLIGRDRLRRPLWIAAFVVIAAAMLATFSRGALVGVGVVALWGVCTRRVPLWVLGAALAAGLTVLALALTVWRPLFDVAFGQKRHIAAANTSSRTSLWETALLLTAERPIVGVGPGRYPVEALPLLRNNPIALAHPVTHNSYLETLSEGGVPALGLLIAFLAGAWGLLRRVQNRAAADGDADERRLATALQAALLFAVVAATFISVQLSAPFWLFGALAVVLARPAAAFEPAVAARRPRRGFGRAFPSISAPAA</sequence>
<proteinExistence type="predicted"/>
<evidence type="ECO:0000256" key="5">
    <source>
        <dbReference type="SAM" id="Phobius"/>
    </source>
</evidence>
<feature type="transmembrane region" description="Helical" evidence="5">
    <location>
        <begin position="359"/>
        <end position="378"/>
    </location>
</feature>
<organism evidence="7 8">
    <name type="scientific">Conexibacter arvalis</name>
    <dbReference type="NCBI Taxonomy" id="912552"/>
    <lineage>
        <taxon>Bacteria</taxon>
        <taxon>Bacillati</taxon>
        <taxon>Actinomycetota</taxon>
        <taxon>Thermoleophilia</taxon>
        <taxon>Solirubrobacterales</taxon>
        <taxon>Conexibacteraceae</taxon>
        <taxon>Conexibacter</taxon>
    </lineage>
</organism>
<feature type="transmembrane region" description="Helical" evidence="5">
    <location>
        <begin position="130"/>
        <end position="148"/>
    </location>
</feature>
<evidence type="ECO:0000256" key="2">
    <source>
        <dbReference type="ARBA" id="ARBA00022692"/>
    </source>
</evidence>
<keyword evidence="4 5" id="KW-0472">Membrane</keyword>
<feature type="domain" description="O-antigen ligase-related" evidence="6">
    <location>
        <begin position="225"/>
        <end position="367"/>
    </location>
</feature>
<evidence type="ECO:0000259" key="6">
    <source>
        <dbReference type="Pfam" id="PF04932"/>
    </source>
</evidence>
<evidence type="ECO:0000256" key="3">
    <source>
        <dbReference type="ARBA" id="ARBA00022989"/>
    </source>
</evidence>
<feature type="transmembrane region" description="Helical" evidence="5">
    <location>
        <begin position="422"/>
        <end position="444"/>
    </location>
</feature>
<gene>
    <name evidence="7" type="ORF">BDZ31_001234</name>
</gene>
<dbReference type="Pfam" id="PF04932">
    <property type="entry name" value="Wzy_C"/>
    <property type="match status" value="1"/>
</dbReference>
<feature type="transmembrane region" description="Helical" evidence="5">
    <location>
        <begin position="41"/>
        <end position="64"/>
    </location>
</feature>
<evidence type="ECO:0000313" key="8">
    <source>
        <dbReference type="Proteomes" id="UP000585272"/>
    </source>
</evidence>
<name>A0A840IBN4_9ACTN</name>
<keyword evidence="3 5" id="KW-1133">Transmembrane helix</keyword>
<reference evidence="7 8" key="1">
    <citation type="submission" date="2020-08" db="EMBL/GenBank/DDBJ databases">
        <title>Genomic Encyclopedia of Archaeal and Bacterial Type Strains, Phase II (KMG-II): from individual species to whole genera.</title>
        <authorList>
            <person name="Goeker M."/>
        </authorList>
    </citation>
    <scope>NUCLEOTIDE SEQUENCE [LARGE SCALE GENOMIC DNA]</scope>
    <source>
        <strain evidence="7 8">DSM 23288</strain>
    </source>
</reference>
<accession>A0A840IBN4</accession>
<evidence type="ECO:0000256" key="4">
    <source>
        <dbReference type="ARBA" id="ARBA00023136"/>
    </source>
</evidence>
<comment type="subcellular location">
    <subcellularLocation>
        <location evidence="1">Membrane</location>
        <topology evidence="1">Multi-pass membrane protein</topology>
    </subcellularLocation>
</comment>
<dbReference type="PANTHER" id="PTHR37422:SF13">
    <property type="entry name" value="LIPOPOLYSACCHARIDE BIOSYNTHESIS PROTEIN PA4999-RELATED"/>
    <property type="match status" value="1"/>
</dbReference>
<feature type="transmembrane region" description="Helical" evidence="5">
    <location>
        <begin position="12"/>
        <end position="34"/>
    </location>
</feature>
<protein>
    <submittedName>
        <fullName evidence="7">O-antigen ligase</fullName>
    </submittedName>
</protein>
<dbReference type="Proteomes" id="UP000585272">
    <property type="component" value="Unassembled WGS sequence"/>
</dbReference>
<evidence type="ECO:0000256" key="1">
    <source>
        <dbReference type="ARBA" id="ARBA00004141"/>
    </source>
</evidence>
<keyword evidence="7" id="KW-0436">Ligase</keyword>
<dbReference type="GO" id="GO:0016874">
    <property type="term" value="F:ligase activity"/>
    <property type="evidence" value="ECO:0007669"/>
    <property type="project" value="UniProtKB-KW"/>
</dbReference>
<dbReference type="GO" id="GO:0016020">
    <property type="term" value="C:membrane"/>
    <property type="evidence" value="ECO:0007669"/>
    <property type="project" value="UniProtKB-SubCell"/>
</dbReference>
<dbReference type="EMBL" id="JACHNU010000001">
    <property type="protein sequence ID" value="MBB4661661.1"/>
    <property type="molecule type" value="Genomic_DNA"/>
</dbReference>
<evidence type="ECO:0000313" key="7">
    <source>
        <dbReference type="EMBL" id="MBB4661661.1"/>
    </source>
</evidence>
<feature type="transmembrane region" description="Helical" evidence="5">
    <location>
        <begin position="399"/>
        <end position="416"/>
    </location>
</feature>
<dbReference type="AlphaFoldDB" id="A0A840IBN4"/>
<dbReference type="RefSeq" id="WP_183340004.1">
    <property type="nucleotide sequence ID" value="NZ_JACHNU010000001.1"/>
</dbReference>
<keyword evidence="2 5" id="KW-0812">Transmembrane</keyword>
<dbReference type="InterPro" id="IPR051533">
    <property type="entry name" value="WaaL-like"/>
</dbReference>